<accession>A0A068UTR4</accession>
<evidence type="ECO:0000313" key="6">
    <source>
        <dbReference type="EMBL" id="CDP11634.1"/>
    </source>
</evidence>
<organism evidence="6 7">
    <name type="scientific">Coffea canephora</name>
    <name type="common">Robusta coffee</name>
    <dbReference type="NCBI Taxonomy" id="49390"/>
    <lineage>
        <taxon>Eukaryota</taxon>
        <taxon>Viridiplantae</taxon>
        <taxon>Streptophyta</taxon>
        <taxon>Embryophyta</taxon>
        <taxon>Tracheophyta</taxon>
        <taxon>Spermatophyta</taxon>
        <taxon>Magnoliopsida</taxon>
        <taxon>eudicotyledons</taxon>
        <taxon>Gunneridae</taxon>
        <taxon>Pentapetalae</taxon>
        <taxon>asterids</taxon>
        <taxon>lamiids</taxon>
        <taxon>Gentianales</taxon>
        <taxon>Rubiaceae</taxon>
        <taxon>Ixoroideae</taxon>
        <taxon>Gardenieae complex</taxon>
        <taxon>Bertiereae - Coffeeae clade</taxon>
        <taxon>Coffeeae</taxon>
        <taxon>Coffea</taxon>
    </lineage>
</organism>
<dbReference type="STRING" id="49390.A0A068UTR4"/>
<evidence type="ECO:0000313" key="7">
    <source>
        <dbReference type="Proteomes" id="UP000295252"/>
    </source>
</evidence>
<evidence type="ECO:0000256" key="3">
    <source>
        <dbReference type="ARBA" id="ARBA00022679"/>
    </source>
</evidence>
<dbReference type="GO" id="GO:0016212">
    <property type="term" value="F:kynurenine-oxoglutarate transaminase activity"/>
    <property type="evidence" value="ECO:0007669"/>
    <property type="project" value="TreeGrafter"/>
</dbReference>
<keyword evidence="4" id="KW-0663">Pyridoxal phosphate</keyword>
<dbReference type="InParanoid" id="A0A068UTR4"/>
<sequence>MAGAKIKSVTLRPPDFSVPLDELRSIISKNTRAILINSPHNPTGKMFAREELRAIVSLCIQNDVLVFTVGNNKVYDKLAFEMDHISMASLPGMYGRTVTQNSLGKTFSLTGWKTGWANSSSTFDMGSETSPFFPHICNINSNAVCCCNSSQSPRFLLSGAKD</sequence>
<dbReference type="GO" id="GO:0030170">
    <property type="term" value="F:pyridoxal phosphate binding"/>
    <property type="evidence" value="ECO:0007669"/>
    <property type="project" value="InterPro"/>
</dbReference>
<keyword evidence="2" id="KW-0032">Aminotransferase</keyword>
<name>A0A068UTR4_COFCA</name>
<dbReference type="InterPro" id="IPR051326">
    <property type="entry name" value="Kynurenine-oxoglutarate_AT"/>
</dbReference>
<dbReference type="PhylomeDB" id="A0A068UTR4"/>
<dbReference type="InterPro" id="IPR004839">
    <property type="entry name" value="Aminotransferase_I/II_large"/>
</dbReference>
<keyword evidence="7" id="KW-1185">Reference proteome</keyword>
<dbReference type="InterPro" id="IPR015424">
    <property type="entry name" value="PyrdxlP-dep_Trfase"/>
</dbReference>
<proteinExistence type="predicted"/>
<protein>
    <recommendedName>
        <fullName evidence="5">Aminotransferase class I/classII large domain-containing protein</fullName>
    </recommendedName>
</protein>
<dbReference type="CDD" id="cd00609">
    <property type="entry name" value="AAT_like"/>
    <property type="match status" value="1"/>
</dbReference>
<evidence type="ECO:0000256" key="2">
    <source>
        <dbReference type="ARBA" id="ARBA00022576"/>
    </source>
</evidence>
<dbReference type="GO" id="GO:0005737">
    <property type="term" value="C:cytoplasm"/>
    <property type="evidence" value="ECO:0007669"/>
    <property type="project" value="TreeGrafter"/>
</dbReference>
<dbReference type="PANTHER" id="PTHR43807">
    <property type="entry name" value="FI04487P"/>
    <property type="match status" value="1"/>
</dbReference>
<dbReference type="PANTHER" id="PTHR43807:SF20">
    <property type="entry name" value="FI04487P"/>
    <property type="match status" value="1"/>
</dbReference>
<dbReference type="EMBL" id="HG739141">
    <property type="protein sequence ID" value="CDP11634.1"/>
    <property type="molecule type" value="Genomic_DNA"/>
</dbReference>
<feature type="domain" description="Aminotransferase class I/classII large" evidence="5">
    <location>
        <begin position="2"/>
        <end position="131"/>
    </location>
</feature>
<dbReference type="AlphaFoldDB" id="A0A068UTR4"/>
<dbReference type="Gene3D" id="3.40.640.10">
    <property type="entry name" value="Type I PLP-dependent aspartate aminotransferase-like (Major domain)"/>
    <property type="match status" value="1"/>
</dbReference>
<keyword evidence="3" id="KW-0808">Transferase</keyword>
<dbReference type="InterPro" id="IPR015421">
    <property type="entry name" value="PyrdxlP-dep_Trfase_major"/>
</dbReference>
<dbReference type="Pfam" id="PF00155">
    <property type="entry name" value="Aminotran_1_2"/>
    <property type="match status" value="1"/>
</dbReference>
<comment type="cofactor">
    <cofactor evidence="1">
        <name>pyridoxal 5'-phosphate</name>
        <dbReference type="ChEBI" id="CHEBI:597326"/>
    </cofactor>
</comment>
<reference evidence="7" key="1">
    <citation type="journal article" date="2014" name="Science">
        <title>The coffee genome provides insight into the convergent evolution of caffeine biosynthesis.</title>
        <authorList>
            <person name="Denoeud F."/>
            <person name="Carretero-Paulet L."/>
            <person name="Dereeper A."/>
            <person name="Droc G."/>
            <person name="Guyot R."/>
            <person name="Pietrella M."/>
            <person name="Zheng C."/>
            <person name="Alberti A."/>
            <person name="Anthony F."/>
            <person name="Aprea G."/>
            <person name="Aury J.M."/>
            <person name="Bento P."/>
            <person name="Bernard M."/>
            <person name="Bocs S."/>
            <person name="Campa C."/>
            <person name="Cenci A."/>
            <person name="Combes M.C."/>
            <person name="Crouzillat D."/>
            <person name="Da Silva C."/>
            <person name="Daddiego L."/>
            <person name="De Bellis F."/>
            <person name="Dussert S."/>
            <person name="Garsmeur O."/>
            <person name="Gayraud T."/>
            <person name="Guignon V."/>
            <person name="Jahn K."/>
            <person name="Jamilloux V."/>
            <person name="Joet T."/>
            <person name="Labadie K."/>
            <person name="Lan T."/>
            <person name="Leclercq J."/>
            <person name="Lepelley M."/>
            <person name="Leroy T."/>
            <person name="Li L.T."/>
            <person name="Librado P."/>
            <person name="Lopez L."/>
            <person name="Munoz A."/>
            <person name="Noel B."/>
            <person name="Pallavicini A."/>
            <person name="Perrotta G."/>
            <person name="Poncet V."/>
            <person name="Pot D."/>
            <person name="Priyono X."/>
            <person name="Rigoreau M."/>
            <person name="Rouard M."/>
            <person name="Rozas J."/>
            <person name="Tranchant-Dubreuil C."/>
            <person name="VanBuren R."/>
            <person name="Zhang Q."/>
            <person name="Andrade A.C."/>
            <person name="Argout X."/>
            <person name="Bertrand B."/>
            <person name="de Kochko A."/>
            <person name="Graziosi G."/>
            <person name="Henry R.J."/>
            <person name="Jayarama X."/>
            <person name="Ming R."/>
            <person name="Nagai C."/>
            <person name="Rounsley S."/>
            <person name="Sankoff D."/>
            <person name="Giuliano G."/>
            <person name="Albert V.A."/>
            <person name="Wincker P."/>
            <person name="Lashermes P."/>
        </authorList>
    </citation>
    <scope>NUCLEOTIDE SEQUENCE [LARGE SCALE GENOMIC DNA]</scope>
    <source>
        <strain evidence="7">cv. DH200-94</strain>
    </source>
</reference>
<evidence type="ECO:0000256" key="1">
    <source>
        <dbReference type="ARBA" id="ARBA00001933"/>
    </source>
</evidence>
<dbReference type="Gramene" id="CDP11634">
    <property type="protein sequence ID" value="CDP11634"/>
    <property type="gene ID" value="GSCOC_T00034018001"/>
</dbReference>
<evidence type="ECO:0000256" key="4">
    <source>
        <dbReference type="ARBA" id="ARBA00022898"/>
    </source>
</evidence>
<evidence type="ECO:0000259" key="5">
    <source>
        <dbReference type="Pfam" id="PF00155"/>
    </source>
</evidence>
<gene>
    <name evidence="6" type="ORF">GSCOC_T00034018001</name>
</gene>
<dbReference type="SUPFAM" id="SSF53383">
    <property type="entry name" value="PLP-dependent transferases"/>
    <property type="match status" value="1"/>
</dbReference>
<dbReference type="Proteomes" id="UP000295252">
    <property type="component" value="Chromosome III"/>
</dbReference>